<feature type="region of interest" description="Disordered" evidence="1">
    <location>
        <begin position="122"/>
        <end position="151"/>
    </location>
</feature>
<accession>A0A420YDZ0</accession>
<evidence type="ECO:0000256" key="1">
    <source>
        <dbReference type="SAM" id="MobiDB-lite"/>
    </source>
</evidence>
<organism evidence="2 3">
    <name type="scientific">Coniochaeta pulveracea</name>
    <dbReference type="NCBI Taxonomy" id="177199"/>
    <lineage>
        <taxon>Eukaryota</taxon>
        <taxon>Fungi</taxon>
        <taxon>Dikarya</taxon>
        <taxon>Ascomycota</taxon>
        <taxon>Pezizomycotina</taxon>
        <taxon>Sordariomycetes</taxon>
        <taxon>Sordariomycetidae</taxon>
        <taxon>Coniochaetales</taxon>
        <taxon>Coniochaetaceae</taxon>
        <taxon>Coniochaeta</taxon>
    </lineage>
</organism>
<reference evidence="2 3" key="1">
    <citation type="submission" date="2018-08" db="EMBL/GenBank/DDBJ databases">
        <title>Draft genome of the lignicolous fungus Coniochaeta pulveracea.</title>
        <authorList>
            <person name="Borstlap C.J."/>
            <person name="De Witt R.N."/>
            <person name="Botha A."/>
            <person name="Volschenk H."/>
        </authorList>
    </citation>
    <scope>NUCLEOTIDE SEQUENCE [LARGE SCALE GENOMIC DNA]</scope>
    <source>
        <strain evidence="2 3">CAB683</strain>
    </source>
</reference>
<feature type="region of interest" description="Disordered" evidence="1">
    <location>
        <begin position="1"/>
        <end position="45"/>
    </location>
</feature>
<dbReference type="AlphaFoldDB" id="A0A420YDZ0"/>
<proteinExistence type="predicted"/>
<sequence length="151" mass="16958">MYGDARHFTRQSHQSECYRRSNMADTAPERRSRESSMEGEPRSTAVQVIRCKTVEEKTRLNEAMMSQELNGGRETDRSWALAAPCSMYGKCTVVVGSAGVEIRDEIRLIDSPVPPECVPIRRDNGGQGFRHQNLDAHKTGRSSVDYEGHTV</sequence>
<feature type="compositionally biased region" description="Basic and acidic residues" evidence="1">
    <location>
        <begin position="27"/>
        <end position="41"/>
    </location>
</feature>
<dbReference type="EMBL" id="QVQW01000017">
    <property type="protein sequence ID" value="RKU45997.1"/>
    <property type="molecule type" value="Genomic_DNA"/>
</dbReference>
<comment type="caution">
    <text evidence="2">The sequence shown here is derived from an EMBL/GenBank/DDBJ whole genome shotgun (WGS) entry which is preliminary data.</text>
</comment>
<protein>
    <submittedName>
        <fullName evidence="2">Uncharacterized protein</fullName>
    </submittedName>
</protein>
<evidence type="ECO:0000313" key="2">
    <source>
        <dbReference type="EMBL" id="RKU45997.1"/>
    </source>
</evidence>
<keyword evidence="3" id="KW-1185">Reference proteome</keyword>
<gene>
    <name evidence="2" type="ORF">DL546_007582</name>
</gene>
<evidence type="ECO:0000313" key="3">
    <source>
        <dbReference type="Proteomes" id="UP000275385"/>
    </source>
</evidence>
<dbReference type="Proteomes" id="UP000275385">
    <property type="component" value="Unassembled WGS sequence"/>
</dbReference>
<feature type="compositionally biased region" description="Basic and acidic residues" evidence="1">
    <location>
        <begin position="132"/>
        <end position="151"/>
    </location>
</feature>
<name>A0A420YDZ0_9PEZI</name>